<dbReference type="RefSeq" id="WP_341410255.1">
    <property type="nucleotide sequence ID" value="NZ_JBBUTH010000004.1"/>
</dbReference>
<sequence length="81" mass="8546">MLTTVEAVLQADGALRFLEPVHLTGSQRVLVTFTQPVDEAASGAALSQHSLAVDWLRDEEDAAWAHLQPKGPAGEPPASTA</sequence>
<dbReference type="Proteomes" id="UP001365405">
    <property type="component" value="Unassembled WGS sequence"/>
</dbReference>
<protein>
    <submittedName>
        <fullName evidence="1">Uncharacterized protein</fullName>
    </submittedName>
</protein>
<gene>
    <name evidence="1" type="ORF">AACH10_10065</name>
</gene>
<dbReference type="EMBL" id="JBBUTH010000004">
    <property type="protein sequence ID" value="MEK8050583.1"/>
    <property type="molecule type" value="Genomic_DNA"/>
</dbReference>
<reference evidence="1 2" key="1">
    <citation type="submission" date="2024-04" db="EMBL/GenBank/DDBJ databases">
        <title>Novel species of the genus Ideonella isolated from streams.</title>
        <authorList>
            <person name="Lu H."/>
        </authorList>
    </citation>
    <scope>NUCLEOTIDE SEQUENCE [LARGE SCALE GENOMIC DNA]</scope>
    <source>
        <strain evidence="1 2">DXS22W</strain>
    </source>
</reference>
<keyword evidence="2" id="KW-1185">Reference proteome</keyword>
<proteinExistence type="predicted"/>
<evidence type="ECO:0000313" key="1">
    <source>
        <dbReference type="EMBL" id="MEK8050583.1"/>
    </source>
</evidence>
<organism evidence="1 2">
    <name type="scientific">Pseudaquabacterium inlustre</name>
    <dbReference type="NCBI Taxonomy" id="2984192"/>
    <lineage>
        <taxon>Bacteria</taxon>
        <taxon>Pseudomonadati</taxon>
        <taxon>Pseudomonadota</taxon>
        <taxon>Betaproteobacteria</taxon>
        <taxon>Burkholderiales</taxon>
        <taxon>Sphaerotilaceae</taxon>
        <taxon>Pseudaquabacterium</taxon>
    </lineage>
</organism>
<name>A0ABU9CFV8_9BURK</name>
<comment type="caution">
    <text evidence="1">The sequence shown here is derived from an EMBL/GenBank/DDBJ whole genome shotgun (WGS) entry which is preliminary data.</text>
</comment>
<accession>A0ABU9CFV8</accession>
<evidence type="ECO:0000313" key="2">
    <source>
        <dbReference type="Proteomes" id="UP001365405"/>
    </source>
</evidence>